<organism evidence="2 3">
    <name type="scientific">Trichomonas vaginalis (strain ATCC PRA-98 / G3)</name>
    <dbReference type="NCBI Taxonomy" id="412133"/>
    <lineage>
        <taxon>Eukaryota</taxon>
        <taxon>Metamonada</taxon>
        <taxon>Parabasalia</taxon>
        <taxon>Trichomonadida</taxon>
        <taxon>Trichomonadidae</taxon>
        <taxon>Trichomonas</taxon>
    </lineage>
</organism>
<dbReference type="EMBL" id="DS146963">
    <property type="protein sequence ID" value="EAX66122.1"/>
    <property type="molecule type" value="Genomic_DNA"/>
</dbReference>
<protein>
    <submittedName>
        <fullName evidence="2">Uncharacterized protein</fullName>
    </submittedName>
</protein>
<evidence type="ECO:0000256" key="1">
    <source>
        <dbReference type="SAM" id="Phobius"/>
    </source>
</evidence>
<reference evidence="2" key="1">
    <citation type="submission" date="2006-10" db="EMBL/GenBank/DDBJ databases">
        <authorList>
            <person name="Amadeo P."/>
            <person name="Zhao Q."/>
            <person name="Wortman J."/>
            <person name="Fraser-Liggett C."/>
            <person name="Carlton J."/>
        </authorList>
    </citation>
    <scope>NUCLEOTIDE SEQUENCE</scope>
    <source>
        <strain evidence="2">G3</strain>
    </source>
</reference>
<evidence type="ECO:0000313" key="2">
    <source>
        <dbReference type="EMBL" id="EAX66122.1"/>
    </source>
</evidence>
<keyword evidence="3" id="KW-1185">Reference proteome</keyword>
<feature type="transmembrane region" description="Helical" evidence="1">
    <location>
        <begin position="84"/>
        <end position="100"/>
    </location>
</feature>
<sequence>MYLIVVMFLSDVKPSGKLGGFQSNTSPPVSSTVPSIFSIATVVKLVCVWFLSALSSNFSCKFAIFAMVCVCPTSLFLFKVSCKFAIFAMVCVWFLSALRSKHPETHPVSALVFKIFDVRSWYQSTLSLISLSFSSTYSLYAFFTNALVTHANSSSTYVLSAFFSTSSFVA</sequence>
<dbReference type="AlphaFoldDB" id="A2HWU5"/>
<proteinExistence type="predicted"/>
<gene>
    <name evidence="2" type="ORF">TVAG_553610</name>
</gene>
<keyword evidence="1" id="KW-0472">Membrane</keyword>
<keyword evidence="1" id="KW-1133">Transmembrane helix</keyword>
<feature type="transmembrane region" description="Helical" evidence="1">
    <location>
        <begin position="121"/>
        <end position="143"/>
    </location>
</feature>
<dbReference type="Proteomes" id="UP000001542">
    <property type="component" value="Unassembled WGS sequence"/>
</dbReference>
<dbReference type="VEuPathDB" id="TrichDB:TVAG_553610"/>
<dbReference type="InParanoid" id="A2HWU5"/>
<keyword evidence="1" id="KW-0812">Transmembrane</keyword>
<accession>A2HWU5</accession>
<evidence type="ECO:0000313" key="3">
    <source>
        <dbReference type="Proteomes" id="UP000001542"/>
    </source>
</evidence>
<feature type="transmembrane region" description="Helical" evidence="1">
    <location>
        <begin position="33"/>
        <end position="51"/>
    </location>
</feature>
<reference evidence="2" key="2">
    <citation type="journal article" date="2007" name="Science">
        <title>Draft genome sequence of the sexually transmitted pathogen Trichomonas vaginalis.</title>
        <authorList>
            <person name="Carlton J.M."/>
            <person name="Hirt R.P."/>
            <person name="Silva J.C."/>
            <person name="Delcher A.L."/>
            <person name="Schatz M."/>
            <person name="Zhao Q."/>
            <person name="Wortman J.R."/>
            <person name="Bidwell S.L."/>
            <person name="Alsmark U.C.M."/>
            <person name="Besteiro S."/>
            <person name="Sicheritz-Ponten T."/>
            <person name="Noel C.J."/>
            <person name="Dacks J.B."/>
            <person name="Foster P.G."/>
            <person name="Simillion C."/>
            <person name="Van de Peer Y."/>
            <person name="Miranda-Saavedra D."/>
            <person name="Barton G.J."/>
            <person name="Westrop G.D."/>
            <person name="Mueller S."/>
            <person name="Dessi D."/>
            <person name="Fiori P.L."/>
            <person name="Ren Q."/>
            <person name="Paulsen I."/>
            <person name="Zhang H."/>
            <person name="Bastida-Corcuera F.D."/>
            <person name="Simoes-Barbosa A."/>
            <person name="Brown M.T."/>
            <person name="Hayes R.D."/>
            <person name="Mukherjee M."/>
            <person name="Okumura C.Y."/>
            <person name="Schneider R."/>
            <person name="Smith A.J."/>
            <person name="Vanacova S."/>
            <person name="Villalvazo M."/>
            <person name="Haas B.J."/>
            <person name="Pertea M."/>
            <person name="Feldblyum T.V."/>
            <person name="Utterback T.R."/>
            <person name="Shu C.L."/>
            <person name="Osoegawa K."/>
            <person name="de Jong P.J."/>
            <person name="Hrdy I."/>
            <person name="Horvathova L."/>
            <person name="Zubacova Z."/>
            <person name="Dolezal P."/>
            <person name="Malik S.B."/>
            <person name="Logsdon J.M. Jr."/>
            <person name="Henze K."/>
            <person name="Gupta A."/>
            <person name="Wang C.C."/>
            <person name="Dunne R.L."/>
            <person name="Upcroft J.A."/>
            <person name="Upcroft P."/>
            <person name="White O."/>
            <person name="Salzberg S.L."/>
            <person name="Tang P."/>
            <person name="Chiu C.-H."/>
            <person name="Lee Y.-S."/>
            <person name="Embley T.M."/>
            <person name="Coombs G.H."/>
            <person name="Mottram J.C."/>
            <person name="Tachezy J."/>
            <person name="Fraser-Liggett C.M."/>
            <person name="Johnson P.J."/>
        </authorList>
    </citation>
    <scope>NUCLEOTIDE SEQUENCE [LARGE SCALE GENOMIC DNA]</scope>
    <source>
        <strain evidence="2">G3</strain>
    </source>
</reference>
<name>A2HWU5_TRIV3</name>